<dbReference type="PROSITE" id="PS51123">
    <property type="entry name" value="OMPA_2"/>
    <property type="match status" value="1"/>
</dbReference>
<dbReference type="Proteomes" id="UP001212602">
    <property type="component" value="Unassembled WGS sequence"/>
</dbReference>
<dbReference type="GO" id="GO:0009279">
    <property type="term" value="C:cell outer membrane"/>
    <property type="evidence" value="ECO:0007669"/>
    <property type="project" value="UniProtKB-SubCell"/>
</dbReference>
<dbReference type="SUPFAM" id="SSF103088">
    <property type="entry name" value="OmpA-like"/>
    <property type="match status" value="1"/>
</dbReference>
<dbReference type="EMBL" id="JAQIPB010000013">
    <property type="protein sequence ID" value="MDA7419094.1"/>
    <property type="molecule type" value="Genomic_DNA"/>
</dbReference>
<reference evidence="7" key="1">
    <citation type="submission" date="2023-01" db="EMBL/GenBank/DDBJ databases">
        <title>Xenophilus mangrovi sp. nov., isolated from soil of Mangrove nature reserve.</title>
        <authorList>
            <person name="Xu S."/>
            <person name="Liu Z."/>
            <person name="Xu Y."/>
        </authorList>
    </citation>
    <scope>NUCLEOTIDE SEQUENCE</scope>
    <source>
        <strain evidence="7">YW8</strain>
    </source>
</reference>
<dbReference type="PANTHER" id="PTHR30329:SF21">
    <property type="entry name" value="LIPOPROTEIN YIAD-RELATED"/>
    <property type="match status" value="1"/>
</dbReference>
<sequence length="216" mass="22999">MSLLLLTAGASSWALEVRRVPHSLQSQPTTFQRVAAPASSLASAATPSTFGTSGPSSSFAPAQGPSTVFRAAEVAPERLQVTQQLLGELSARQTTDRAIAIELPADVLFDFDQARLRPDAKAPLAKAAELLRSYPEAPLRIRGHTDAKGSDAYNDALSERRAQAVAGALALDGSRRVQIEGLGEREPVAPNARPDGSDDPEGRQRNRRVELLIEPS</sequence>
<proteinExistence type="predicted"/>
<accession>A0AAE3NDK3</accession>
<evidence type="ECO:0000256" key="4">
    <source>
        <dbReference type="PROSITE-ProRule" id="PRU00473"/>
    </source>
</evidence>
<evidence type="ECO:0000259" key="6">
    <source>
        <dbReference type="PROSITE" id="PS51123"/>
    </source>
</evidence>
<evidence type="ECO:0000256" key="3">
    <source>
        <dbReference type="ARBA" id="ARBA00023237"/>
    </source>
</evidence>
<feature type="compositionally biased region" description="Low complexity" evidence="5">
    <location>
        <begin position="44"/>
        <end position="62"/>
    </location>
</feature>
<dbReference type="RefSeq" id="WP_271430290.1">
    <property type="nucleotide sequence ID" value="NZ_JAQIPB010000013.1"/>
</dbReference>
<dbReference type="InterPro" id="IPR006665">
    <property type="entry name" value="OmpA-like"/>
</dbReference>
<dbReference type="InterPro" id="IPR036737">
    <property type="entry name" value="OmpA-like_sf"/>
</dbReference>
<organism evidence="7 8">
    <name type="scientific">Xenophilus arseniciresistens</name>
    <dbReference type="NCBI Taxonomy" id="1283306"/>
    <lineage>
        <taxon>Bacteria</taxon>
        <taxon>Pseudomonadati</taxon>
        <taxon>Pseudomonadota</taxon>
        <taxon>Betaproteobacteria</taxon>
        <taxon>Burkholderiales</taxon>
        <taxon>Comamonadaceae</taxon>
        <taxon>Xenophilus</taxon>
    </lineage>
</organism>
<dbReference type="InterPro" id="IPR006664">
    <property type="entry name" value="OMP_bac"/>
</dbReference>
<evidence type="ECO:0000313" key="7">
    <source>
        <dbReference type="EMBL" id="MDA7419094.1"/>
    </source>
</evidence>
<feature type="domain" description="OmpA-like" evidence="6">
    <location>
        <begin position="96"/>
        <end position="216"/>
    </location>
</feature>
<keyword evidence="8" id="KW-1185">Reference proteome</keyword>
<keyword evidence="3" id="KW-0998">Cell outer membrane</keyword>
<dbReference type="Pfam" id="PF00691">
    <property type="entry name" value="OmpA"/>
    <property type="match status" value="1"/>
</dbReference>
<evidence type="ECO:0000256" key="5">
    <source>
        <dbReference type="SAM" id="MobiDB-lite"/>
    </source>
</evidence>
<dbReference type="PANTHER" id="PTHR30329">
    <property type="entry name" value="STATOR ELEMENT OF FLAGELLAR MOTOR COMPLEX"/>
    <property type="match status" value="1"/>
</dbReference>
<gene>
    <name evidence="7" type="ORF">PGB34_22205</name>
</gene>
<dbReference type="Gene3D" id="3.30.1330.60">
    <property type="entry name" value="OmpA-like domain"/>
    <property type="match status" value="1"/>
</dbReference>
<name>A0AAE3NDK3_9BURK</name>
<keyword evidence="2 4" id="KW-0472">Membrane</keyword>
<dbReference type="AlphaFoldDB" id="A0AAE3NDK3"/>
<dbReference type="InterPro" id="IPR050330">
    <property type="entry name" value="Bact_OuterMem_StrucFunc"/>
</dbReference>
<evidence type="ECO:0000256" key="2">
    <source>
        <dbReference type="ARBA" id="ARBA00023136"/>
    </source>
</evidence>
<dbReference type="PRINTS" id="PR01021">
    <property type="entry name" value="OMPADOMAIN"/>
</dbReference>
<dbReference type="CDD" id="cd07185">
    <property type="entry name" value="OmpA_C-like"/>
    <property type="match status" value="1"/>
</dbReference>
<protein>
    <submittedName>
        <fullName evidence="7">OmpA family protein</fullName>
    </submittedName>
</protein>
<comment type="subcellular location">
    <subcellularLocation>
        <location evidence="1">Cell outer membrane</location>
    </subcellularLocation>
</comment>
<feature type="compositionally biased region" description="Basic and acidic residues" evidence="5">
    <location>
        <begin position="200"/>
        <end position="216"/>
    </location>
</feature>
<feature type="region of interest" description="Disordered" evidence="5">
    <location>
        <begin position="180"/>
        <end position="216"/>
    </location>
</feature>
<evidence type="ECO:0000313" key="8">
    <source>
        <dbReference type="Proteomes" id="UP001212602"/>
    </source>
</evidence>
<feature type="region of interest" description="Disordered" evidence="5">
    <location>
        <begin position="44"/>
        <end position="64"/>
    </location>
</feature>
<evidence type="ECO:0000256" key="1">
    <source>
        <dbReference type="ARBA" id="ARBA00004442"/>
    </source>
</evidence>
<comment type="caution">
    <text evidence="7">The sequence shown here is derived from an EMBL/GenBank/DDBJ whole genome shotgun (WGS) entry which is preliminary data.</text>
</comment>